<dbReference type="InterPro" id="IPR036397">
    <property type="entry name" value="RNaseH_sf"/>
</dbReference>
<accession>A0A1I5Y4V9</accession>
<feature type="compositionally biased region" description="Basic and acidic residues" evidence="2">
    <location>
        <begin position="15"/>
        <end position="24"/>
    </location>
</feature>
<evidence type="ECO:0000259" key="3">
    <source>
        <dbReference type="Pfam" id="PF13482"/>
    </source>
</evidence>
<name>A0A1I5Y4V9_9BACI</name>
<organism evidence="4 5">
    <name type="scientific">Priestia endophytica DSM 13796</name>
    <dbReference type="NCBI Taxonomy" id="1121089"/>
    <lineage>
        <taxon>Bacteria</taxon>
        <taxon>Bacillati</taxon>
        <taxon>Bacillota</taxon>
        <taxon>Bacilli</taxon>
        <taxon>Bacillales</taxon>
        <taxon>Bacillaceae</taxon>
        <taxon>Priestia</taxon>
    </lineage>
</organism>
<evidence type="ECO:0000313" key="4">
    <source>
        <dbReference type="EMBL" id="SFQ38987.1"/>
    </source>
</evidence>
<dbReference type="InterPro" id="IPR038720">
    <property type="entry name" value="YprB_RNase_H-like_dom"/>
</dbReference>
<keyword evidence="1" id="KW-0175">Coiled coil</keyword>
<dbReference type="InterPro" id="IPR012337">
    <property type="entry name" value="RNaseH-like_sf"/>
</dbReference>
<dbReference type="InterPro" id="IPR011990">
    <property type="entry name" value="TPR-like_helical_dom_sf"/>
</dbReference>
<comment type="caution">
    <text evidence="4">The sequence shown here is derived from an EMBL/GenBank/DDBJ whole genome shotgun (WGS) entry which is preliminary data.</text>
</comment>
<dbReference type="RefSeq" id="WP_061803656.1">
    <property type="nucleotide sequence ID" value="NZ_FOXX01000002.1"/>
</dbReference>
<dbReference type="SUPFAM" id="SSF48452">
    <property type="entry name" value="TPR-like"/>
    <property type="match status" value="1"/>
</dbReference>
<feature type="coiled-coil region" evidence="1">
    <location>
        <begin position="343"/>
        <end position="404"/>
    </location>
</feature>
<keyword evidence="5" id="KW-1185">Reference proteome</keyword>
<reference evidence="4 5" key="1">
    <citation type="submission" date="2016-10" db="EMBL/GenBank/DDBJ databases">
        <authorList>
            <person name="Varghese N."/>
            <person name="Submissions S."/>
        </authorList>
    </citation>
    <scope>NUCLEOTIDE SEQUENCE [LARGE SCALE GENOMIC DNA]</scope>
    <source>
        <strain evidence="4 5">DSM 13796</strain>
    </source>
</reference>
<evidence type="ECO:0000256" key="1">
    <source>
        <dbReference type="SAM" id="Coils"/>
    </source>
</evidence>
<feature type="region of interest" description="Disordered" evidence="2">
    <location>
        <begin position="12"/>
        <end position="31"/>
    </location>
</feature>
<dbReference type="GeneID" id="93709951"/>
<dbReference type="PANTHER" id="PTHR38462">
    <property type="entry name" value="EXONUCLEASE-LIKE PROTEIN"/>
    <property type="match status" value="1"/>
</dbReference>
<dbReference type="Gene3D" id="3.30.420.10">
    <property type="entry name" value="Ribonuclease H-like superfamily/Ribonuclease H"/>
    <property type="match status" value="1"/>
</dbReference>
<proteinExistence type="predicted"/>
<evidence type="ECO:0000313" key="5">
    <source>
        <dbReference type="Proteomes" id="UP000182762"/>
    </source>
</evidence>
<dbReference type="EMBL" id="FOXX01000002">
    <property type="protein sequence ID" value="SFQ38987.1"/>
    <property type="molecule type" value="Genomic_DNA"/>
</dbReference>
<protein>
    <recommendedName>
        <fullName evidence="3">YprB ribonuclease H-like domain-containing protein</fullName>
    </recommendedName>
</protein>
<dbReference type="Pfam" id="PF13482">
    <property type="entry name" value="RNase_H_2"/>
    <property type="match status" value="1"/>
</dbReference>
<gene>
    <name evidence="4" type="ORF">SAMN02745910_01226</name>
</gene>
<evidence type="ECO:0000256" key="2">
    <source>
        <dbReference type="SAM" id="MobiDB-lite"/>
    </source>
</evidence>
<sequence length="407" mass="47903">MSLKNKLARMKSHLNVKEGKEKPKSRPPVKSIPHLDEWENFNTTVYKGTEGFCLIREVKYPLDYKHGLYTFKELAHVIEGWNATDYHHPLSSKGYSTNELFFFDTETTGLSTGAGTTIFLLGYARVERDGVVFRQHVLPDQSGEIAFYESFLQEVNYEALVTYNGKSFDWPMVKTRHTLLREHLPKLPSFGHFDLLHAARRLWKRKLESVKLVNVEKEILNIERYDDIPGFLAPMIYFDYVETKKTEGLMKVMQHNEYDILSLITLYIHLSKHLLQNVDRTSTESYEVARWYEALGEKERAVRQYEEVIDGEDEEAEKALFALGIQAKREKEWEKSRGYFGRIKRTRNLIMQAQIELAKLYEHQFKDIKDATFHAEKAYSYIDETTNERLKQELEKRLKRLRKKVAL</sequence>
<feature type="domain" description="YprB ribonuclease H-like" evidence="3">
    <location>
        <begin position="102"/>
        <end position="270"/>
    </location>
</feature>
<dbReference type="PANTHER" id="PTHR38462:SF1">
    <property type="entry name" value="YPRB RIBONUCLEASE H-LIKE DOMAIN-CONTAINING PROTEIN"/>
    <property type="match status" value="1"/>
</dbReference>
<dbReference type="Proteomes" id="UP000182762">
    <property type="component" value="Unassembled WGS sequence"/>
</dbReference>
<dbReference type="SUPFAM" id="SSF53098">
    <property type="entry name" value="Ribonuclease H-like"/>
    <property type="match status" value="1"/>
</dbReference>